<evidence type="ECO:0000313" key="1">
    <source>
        <dbReference type="EMBL" id="SVB39183.1"/>
    </source>
</evidence>
<proteinExistence type="predicted"/>
<accession>A0A382DNH2</accession>
<dbReference type="AlphaFoldDB" id="A0A382DNH2"/>
<organism evidence="1">
    <name type="scientific">marine metagenome</name>
    <dbReference type="NCBI Taxonomy" id="408172"/>
    <lineage>
        <taxon>unclassified sequences</taxon>
        <taxon>metagenomes</taxon>
        <taxon>ecological metagenomes</taxon>
    </lineage>
</organism>
<protein>
    <submittedName>
        <fullName evidence="1">Uncharacterized protein</fullName>
    </submittedName>
</protein>
<gene>
    <name evidence="1" type="ORF">METZ01_LOCUS192037</name>
</gene>
<sequence>MKYKNIILEKLKEAGSLTDTAITKSLVKDGYVLPEDIINKNLLGMEIMGLIKVSWVTKNTRRIEIVSKQEEEDEIEVETKKSLEKDYEAGFPVAKDELG</sequence>
<dbReference type="EMBL" id="UINC01039958">
    <property type="protein sequence ID" value="SVB39183.1"/>
    <property type="molecule type" value="Genomic_DNA"/>
</dbReference>
<name>A0A382DNH2_9ZZZZ</name>
<reference evidence="1" key="1">
    <citation type="submission" date="2018-05" db="EMBL/GenBank/DDBJ databases">
        <authorList>
            <person name="Lanie J.A."/>
            <person name="Ng W.-L."/>
            <person name="Kazmierczak K.M."/>
            <person name="Andrzejewski T.M."/>
            <person name="Davidsen T.M."/>
            <person name="Wayne K.J."/>
            <person name="Tettelin H."/>
            <person name="Glass J.I."/>
            <person name="Rusch D."/>
            <person name="Podicherti R."/>
            <person name="Tsui H.-C.T."/>
            <person name="Winkler M.E."/>
        </authorList>
    </citation>
    <scope>NUCLEOTIDE SEQUENCE</scope>
</reference>